<dbReference type="VEuPathDB" id="TrichDB:TVAGG3_0221170"/>
<organism evidence="5 6">
    <name type="scientific">Trichomonas vaginalis (strain ATCC PRA-98 / G3)</name>
    <dbReference type="NCBI Taxonomy" id="412133"/>
    <lineage>
        <taxon>Eukaryota</taxon>
        <taxon>Metamonada</taxon>
        <taxon>Parabasalia</taxon>
        <taxon>Trichomonadida</taxon>
        <taxon>Trichomonadidae</taxon>
        <taxon>Trichomonas</taxon>
    </lineage>
</organism>
<keyword evidence="3" id="KW-0804">Transcription</keyword>
<dbReference type="PANTHER" id="PTHR21277">
    <property type="entry name" value="TRANSCRIPTIONAL ADAPTER 1"/>
    <property type="match status" value="1"/>
</dbReference>
<dbReference type="RefSeq" id="XP_001322756.1">
    <property type="nucleotide sequence ID" value="XM_001322721.1"/>
</dbReference>
<evidence type="ECO:0000256" key="4">
    <source>
        <dbReference type="ARBA" id="ARBA00023242"/>
    </source>
</evidence>
<dbReference type="OrthoDB" id="10264870at2759"/>
<name>A2E9X1_TRIV3</name>
<evidence type="ECO:0000313" key="5">
    <source>
        <dbReference type="EMBL" id="EAY10533.1"/>
    </source>
</evidence>
<evidence type="ECO:0000313" key="6">
    <source>
        <dbReference type="Proteomes" id="UP000001542"/>
    </source>
</evidence>
<protein>
    <submittedName>
        <fullName evidence="5">Uncharacterized protein</fullName>
    </submittedName>
</protein>
<dbReference type="InterPro" id="IPR024738">
    <property type="entry name" value="Hfi1/Tada1"/>
</dbReference>
<dbReference type="GO" id="GO:0000124">
    <property type="term" value="C:SAGA complex"/>
    <property type="evidence" value="ECO:0000318"/>
    <property type="project" value="GO_Central"/>
</dbReference>
<dbReference type="GO" id="GO:0006357">
    <property type="term" value="P:regulation of transcription by RNA polymerase II"/>
    <property type="evidence" value="ECO:0000318"/>
    <property type="project" value="GO_Central"/>
</dbReference>
<gene>
    <name evidence="5" type="ORF">TVAG_184350</name>
</gene>
<dbReference type="STRING" id="5722.A2E9X1"/>
<dbReference type="KEGG" id="tva:4768468"/>
<dbReference type="GO" id="GO:0005634">
    <property type="term" value="C:nucleus"/>
    <property type="evidence" value="ECO:0007669"/>
    <property type="project" value="UniProtKB-SubCell"/>
</dbReference>
<dbReference type="VEuPathDB" id="TrichDB:TVAG_184350"/>
<dbReference type="PANTHER" id="PTHR21277:SF5">
    <property type="entry name" value="TRANSCRIPTIONAL ADAPTER 1"/>
    <property type="match status" value="1"/>
</dbReference>
<keyword evidence="2" id="KW-0805">Transcription regulation</keyword>
<dbReference type="Proteomes" id="UP000001542">
    <property type="component" value="Unassembled WGS sequence"/>
</dbReference>
<evidence type="ECO:0000256" key="2">
    <source>
        <dbReference type="ARBA" id="ARBA00023015"/>
    </source>
</evidence>
<sequence>MESPSTDIRKFVVNASAYNQRRDTIGLKKELEALIPEKEYWTIFRAFLNGHCDRRIYNDVMERHLTTPKARKLHNDFIKAIYYNANFTMLPPPGFTIHKREKLYSIPTDSVKLEPTKSRHFSSYRASDLRCIPSIDQLKKRLENVCSDLTIPNETIRVIKFELARYITNILRECLTVVEKPESAQRLLVIEPKHIKLVLTENPAMMQMLSYDLLSRFSEYL</sequence>
<dbReference type="AlphaFoldDB" id="A2E9X1"/>
<reference evidence="5" key="1">
    <citation type="submission" date="2006-10" db="EMBL/GenBank/DDBJ databases">
        <authorList>
            <person name="Amadeo P."/>
            <person name="Zhao Q."/>
            <person name="Wortman J."/>
            <person name="Fraser-Liggett C."/>
            <person name="Carlton J."/>
        </authorList>
    </citation>
    <scope>NUCLEOTIDE SEQUENCE</scope>
    <source>
        <strain evidence="5">G3</strain>
    </source>
</reference>
<dbReference type="GO" id="GO:0003713">
    <property type="term" value="F:transcription coactivator activity"/>
    <property type="evidence" value="ECO:0000318"/>
    <property type="project" value="GO_Central"/>
</dbReference>
<comment type="subcellular location">
    <subcellularLocation>
        <location evidence="1">Nucleus</location>
    </subcellularLocation>
</comment>
<proteinExistence type="predicted"/>
<keyword evidence="4" id="KW-0539">Nucleus</keyword>
<keyword evidence="6" id="KW-1185">Reference proteome</keyword>
<evidence type="ECO:0000256" key="3">
    <source>
        <dbReference type="ARBA" id="ARBA00023163"/>
    </source>
</evidence>
<reference evidence="5" key="2">
    <citation type="journal article" date="2007" name="Science">
        <title>Draft genome sequence of the sexually transmitted pathogen Trichomonas vaginalis.</title>
        <authorList>
            <person name="Carlton J.M."/>
            <person name="Hirt R.P."/>
            <person name="Silva J.C."/>
            <person name="Delcher A.L."/>
            <person name="Schatz M."/>
            <person name="Zhao Q."/>
            <person name="Wortman J.R."/>
            <person name="Bidwell S.L."/>
            <person name="Alsmark U.C.M."/>
            <person name="Besteiro S."/>
            <person name="Sicheritz-Ponten T."/>
            <person name="Noel C.J."/>
            <person name="Dacks J.B."/>
            <person name="Foster P.G."/>
            <person name="Simillion C."/>
            <person name="Van de Peer Y."/>
            <person name="Miranda-Saavedra D."/>
            <person name="Barton G.J."/>
            <person name="Westrop G.D."/>
            <person name="Mueller S."/>
            <person name="Dessi D."/>
            <person name="Fiori P.L."/>
            <person name="Ren Q."/>
            <person name="Paulsen I."/>
            <person name="Zhang H."/>
            <person name="Bastida-Corcuera F.D."/>
            <person name="Simoes-Barbosa A."/>
            <person name="Brown M.T."/>
            <person name="Hayes R.D."/>
            <person name="Mukherjee M."/>
            <person name="Okumura C.Y."/>
            <person name="Schneider R."/>
            <person name="Smith A.J."/>
            <person name="Vanacova S."/>
            <person name="Villalvazo M."/>
            <person name="Haas B.J."/>
            <person name="Pertea M."/>
            <person name="Feldblyum T.V."/>
            <person name="Utterback T.R."/>
            <person name="Shu C.L."/>
            <person name="Osoegawa K."/>
            <person name="de Jong P.J."/>
            <person name="Hrdy I."/>
            <person name="Horvathova L."/>
            <person name="Zubacova Z."/>
            <person name="Dolezal P."/>
            <person name="Malik S.B."/>
            <person name="Logsdon J.M. Jr."/>
            <person name="Henze K."/>
            <person name="Gupta A."/>
            <person name="Wang C.C."/>
            <person name="Dunne R.L."/>
            <person name="Upcroft J.A."/>
            <person name="Upcroft P."/>
            <person name="White O."/>
            <person name="Salzberg S.L."/>
            <person name="Tang P."/>
            <person name="Chiu C.-H."/>
            <person name="Lee Y.-S."/>
            <person name="Embley T.M."/>
            <person name="Coombs G.H."/>
            <person name="Mottram J.C."/>
            <person name="Tachezy J."/>
            <person name="Fraser-Liggett C.M."/>
            <person name="Johnson P.J."/>
        </authorList>
    </citation>
    <scope>NUCLEOTIDE SEQUENCE [LARGE SCALE GENOMIC DNA]</scope>
    <source>
        <strain evidence="5">G3</strain>
    </source>
</reference>
<dbReference type="InParanoid" id="A2E9X1"/>
<accession>A2E9X1</accession>
<evidence type="ECO:0000256" key="1">
    <source>
        <dbReference type="ARBA" id="ARBA00004123"/>
    </source>
</evidence>
<dbReference type="Pfam" id="PF12767">
    <property type="entry name" value="SAGA-Tad1"/>
    <property type="match status" value="1"/>
</dbReference>
<dbReference type="EMBL" id="DS113336">
    <property type="protein sequence ID" value="EAY10533.1"/>
    <property type="molecule type" value="Genomic_DNA"/>
</dbReference>